<name>A0A1B0FV56_LUTLO</name>
<protein>
    <submittedName>
        <fullName evidence="2">Uncharacterized protein</fullName>
    </submittedName>
</protein>
<reference evidence="2" key="1">
    <citation type="submission" date="2020-05" db="UniProtKB">
        <authorList>
            <consortium name="EnsemblMetazoa"/>
        </authorList>
    </citation>
    <scope>IDENTIFICATION</scope>
    <source>
        <strain evidence="2">Jacobina</strain>
    </source>
</reference>
<sequence>MSSHMSTIIIHLNGSFCYYSWNKQINFPRFNLRKVGGLYVNVYSFLGTPGSGQYHIQTDEGPERFFRYQTDNGQYRKEKRLQDGTVVGTDAWIDSLGYLRQKDYIADNQGYRILKSPRRHQVLREKKTYTEIYSTTPTTTISPPIQSNVIGNDYAKPETVFIRPHGDPIDYLPPVKEIHRPHPTPSHDYLPATTSKPIYGTPSTTLAPPVTDTEIPTTPVPIFPTTGRIRPAINYGPPVFHSSTPRPDFSSSLDPIGVLYSTTPPPLLPPSNDLSPPDFGFRPYIPPPIEGSTIRPDIISTTLRTIPPIYDRGAIRKYVGPLSFQYYHPNLNRDQLDRVPNAIGNGYDPQYPQYDGVNLKTSEGFRYYLPRQYHEEQNSGGDTRTGSFGYIDPFGIRRVIYYNTAPGRGFVHRKNNRYVGFNATPYDPRPIT</sequence>
<dbReference type="PANTHER" id="PTHR10380">
    <property type="entry name" value="CUTICLE PROTEIN"/>
    <property type="match status" value="1"/>
</dbReference>
<accession>A0A1B0FV56</accession>
<evidence type="ECO:0000313" key="3">
    <source>
        <dbReference type="Proteomes" id="UP000092461"/>
    </source>
</evidence>
<dbReference type="PANTHER" id="PTHR10380:SF206">
    <property type="entry name" value="GH27759P"/>
    <property type="match status" value="1"/>
</dbReference>
<dbReference type="VEuPathDB" id="VectorBase:LLONM1_006790"/>
<keyword evidence="1" id="KW-0193">Cuticle</keyword>
<dbReference type="EnsemblMetazoa" id="LLOJ003222-RA">
    <property type="protein sequence ID" value="LLOJ003222-PA"/>
    <property type="gene ID" value="LLOJ003222"/>
</dbReference>
<dbReference type="InterPro" id="IPR050468">
    <property type="entry name" value="Cuticle_Struct_Prot"/>
</dbReference>
<dbReference type="EMBL" id="AJWK01010386">
    <property type="status" value="NOT_ANNOTATED_CDS"/>
    <property type="molecule type" value="Genomic_DNA"/>
</dbReference>
<proteinExistence type="predicted"/>
<dbReference type="GO" id="GO:0062129">
    <property type="term" value="C:chitin-based extracellular matrix"/>
    <property type="evidence" value="ECO:0007669"/>
    <property type="project" value="TreeGrafter"/>
</dbReference>
<keyword evidence="3" id="KW-1185">Reference proteome</keyword>
<dbReference type="AlphaFoldDB" id="A0A1B0FV56"/>
<evidence type="ECO:0000256" key="1">
    <source>
        <dbReference type="PROSITE-ProRule" id="PRU00497"/>
    </source>
</evidence>
<dbReference type="Proteomes" id="UP000092461">
    <property type="component" value="Unassembled WGS sequence"/>
</dbReference>
<dbReference type="PROSITE" id="PS51155">
    <property type="entry name" value="CHIT_BIND_RR_2"/>
    <property type="match status" value="2"/>
</dbReference>
<dbReference type="VEuPathDB" id="VectorBase:LLOJ003222"/>
<organism evidence="2 3">
    <name type="scientific">Lutzomyia longipalpis</name>
    <name type="common">Sand fly</name>
    <dbReference type="NCBI Taxonomy" id="7200"/>
    <lineage>
        <taxon>Eukaryota</taxon>
        <taxon>Metazoa</taxon>
        <taxon>Ecdysozoa</taxon>
        <taxon>Arthropoda</taxon>
        <taxon>Hexapoda</taxon>
        <taxon>Insecta</taxon>
        <taxon>Pterygota</taxon>
        <taxon>Neoptera</taxon>
        <taxon>Endopterygota</taxon>
        <taxon>Diptera</taxon>
        <taxon>Nematocera</taxon>
        <taxon>Psychodoidea</taxon>
        <taxon>Psychodidae</taxon>
        <taxon>Lutzomyia</taxon>
        <taxon>Lutzomyia</taxon>
    </lineage>
</organism>
<dbReference type="InterPro" id="IPR000618">
    <property type="entry name" value="Insect_cuticle"/>
</dbReference>
<dbReference type="Pfam" id="PF00379">
    <property type="entry name" value="Chitin_bind_4"/>
    <property type="match status" value="1"/>
</dbReference>
<evidence type="ECO:0000313" key="2">
    <source>
        <dbReference type="EnsemblMetazoa" id="LLOJ003222-PA"/>
    </source>
</evidence>
<dbReference type="GO" id="GO:0008010">
    <property type="term" value="F:structural constituent of chitin-based larval cuticle"/>
    <property type="evidence" value="ECO:0007669"/>
    <property type="project" value="TreeGrafter"/>
</dbReference>